<dbReference type="Proteomes" id="UP000184694">
    <property type="component" value="Unassembled WGS sequence"/>
</dbReference>
<proteinExistence type="predicted"/>
<dbReference type="PROSITE" id="PS50045">
    <property type="entry name" value="SIGMA54_INTERACT_4"/>
    <property type="match status" value="1"/>
</dbReference>
<dbReference type="PROSITE" id="PS00675">
    <property type="entry name" value="SIGMA54_INTERACT_1"/>
    <property type="match status" value="1"/>
</dbReference>
<dbReference type="InterPro" id="IPR009057">
    <property type="entry name" value="Homeodomain-like_sf"/>
</dbReference>
<dbReference type="InterPro" id="IPR001789">
    <property type="entry name" value="Sig_transdc_resp-reg_receiver"/>
</dbReference>
<accession>A0A1N6J2B5</accession>
<evidence type="ECO:0000256" key="10">
    <source>
        <dbReference type="ARBA" id="ARBA00023163"/>
    </source>
</evidence>
<dbReference type="InterPro" id="IPR011006">
    <property type="entry name" value="CheY-like_superfamily"/>
</dbReference>
<keyword evidence="8" id="KW-0238">DNA-binding</keyword>
<dbReference type="PROSITE" id="PS50110">
    <property type="entry name" value="RESPONSE_REGULATORY"/>
    <property type="match status" value="1"/>
</dbReference>
<dbReference type="GO" id="GO:0005524">
    <property type="term" value="F:ATP binding"/>
    <property type="evidence" value="ECO:0007669"/>
    <property type="project" value="UniProtKB-KW"/>
</dbReference>
<dbReference type="GO" id="GO:0006355">
    <property type="term" value="P:regulation of DNA-templated transcription"/>
    <property type="evidence" value="ECO:0007669"/>
    <property type="project" value="InterPro"/>
</dbReference>
<evidence type="ECO:0000256" key="6">
    <source>
        <dbReference type="ARBA" id="ARBA00023012"/>
    </source>
</evidence>
<keyword evidence="10" id="KW-0804">Transcription</keyword>
<dbReference type="PANTHER" id="PTHR32071">
    <property type="entry name" value="TRANSCRIPTIONAL REGULATORY PROTEIN"/>
    <property type="match status" value="1"/>
</dbReference>
<evidence type="ECO:0000313" key="15">
    <source>
        <dbReference type="Proteomes" id="UP000184694"/>
    </source>
</evidence>
<dbReference type="STRING" id="1121457.SAMN02745161_3088"/>
<keyword evidence="9" id="KW-0010">Activator</keyword>
<dbReference type="InterPro" id="IPR025662">
    <property type="entry name" value="Sigma_54_int_dom_ATP-bd_1"/>
</dbReference>
<dbReference type="GO" id="GO:0000160">
    <property type="term" value="P:phosphorelay signal transduction system"/>
    <property type="evidence" value="ECO:0007669"/>
    <property type="project" value="UniProtKB-KW"/>
</dbReference>
<dbReference type="FunFam" id="1.10.8.60:FF:000014">
    <property type="entry name" value="DNA-binding transcriptional regulator NtrC"/>
    <property type="match status" value="1"/>
</dbReference>
<dbReference type="InterPro" id="IPR002197">
    <property type="entry name" value="HTH_Fis"/>
</dbReference>
<comment type="subcellular location">
    <subcellularLocation>
        <location evidence="1">Cytoplasm</location>
    </subcellularLocation>
</comment>
<dbReference type="FunFam" id="3.40.50.300:FF:000006">
    <property type="entry name" value="DNA-binding transcriptional regulator NtrC"/>
    <property type="match status" value="1"/>
</dbReference>
<protein>
    <submittedName>
        <fullName evidence="14">Two-component system, NtrC family, response regulator</fullName>
    </submittedName>
</protein>
<dbReference type="FunFam" id="3.40.50.2300:FF:000018">
    <property type="entry name" value="DNA-binding transcriptional regulator NtrC"/>
    <property type="match status" value="1"/>
</dbReference>
<dbReference type="OrthoDB" id="9763792at2"/>
<evidence type="ECO:0000259" key="13">
    <source>
        <dbReference type="PROSITE" id="PS50110"/>
    </source>
</evidence>
<feature type="domain" description="Sigma-54 factor interaction" evidence="12">
    <location>
        <begin position="145"/>
        <end position="374"/>
    </location>
</feature>
<sequence length="459" mass="51398">MKKKKHLLVLDDEKNYLLVLEALLTDAGYKVTALNDPQTALTFLEESDVDVVITDMKMPKITGAEVLEHVRKNYPGLPVLIMTAFGTIQSAVEVMRTGAFDYIAKPFSNDELLLSVQNAVELSQARQNYQLLTENFQTQYGRNNIIGKSSAIRSVLSLIDRAAPSKSTVLITGESGTGKELVARAIHFSSPRKGAPFVSVNCMALNPSLLESELFGHEKGSFTGAVAMKRGRFELADSGTLFLDEIGELSHDMQVKLLRVLQERRIERVGGTEEIEVDIRIVAATNKDLLEEVKKGNFREDLYYRLNVVHMQIPPLRERREDIPLLVTHFVEKISKQQDVTERNFTVEALDYLSGYEWPGNIRQLENVIERCLVLGTGSDITVDDLPPEVRDEESQLKSAVDLLPVQLDLSDTLEKIEAALIRRALARSNFVQVKAAESLGISKSLLQYKLKKYNITGH</sequence>
<dbReference type="InterPro" id="IPR002078">
    <property type="entry name" value="Sigma_54_int"/>
</dbReference>
<evidence type="ECO:0000256" key="5">
    <source>
        <dbReference type="ARBA" id="ARBA00022840"/>
    </source>
</evidence>
<evidence type="ECO:0000256" key="9">
    <source>
        <dbReference type="ARBA" id="ARBA00023159"/>
    </source>
</evidence>
<dbReference type="Pfam" id="PF02954">
    <property type="entry name" value="HTH_8"/>
    <property type="match status" value="1"/>
</dbReference>
<dbReference type="Gene3D" id="1.10.8.60">
    <property type="match status" value="1"/>
</dbReference>
<evidence type="ECO:0000259" key="12">
    <source>
        <dbReference type="PROSITE" id="PS50045"/>
    </source>
</evidence>
<evidence type="ECO:0000256" key="4">
    <source>
        <dbReference type="ARBA" id="ARBA00022741"/>
    </source>
</evidence>
<dbReference type="SUPFAM" id="SSF46689">
    <property type="entry name" value="Homeodomain-like"/>
    <property type="match status" value="1"/>
</dbReference>
<evidence type="ECO:0000313" key="14">
    <source>
        <dbReference type="EMBL" id="SIO38412.1"/>
    </source>
</evidence>
<evidence type="ECO:0000256" key="2">
    <source>
        <dbReference type="ARBA" id="ARBA00022490"/>
    </source>
</evidence>
<dbReference type="PROSITE" id="PS00688">
    <property type="entry name" value="SIGMA54_INTERACT_3"/>
    <property type="match status" value="1"/>
</dbReference>
<keyword evidence="7" id="KW-0805">Transcription regulation</keyword>
<dbReference type="Pfam" id="PF25601">
    <property type="entry name" value="AAA_lid_14"/>
    <property type="match status" value="1"/>
</dbReference>
<evidence type="ECO:0000256" key="1">
    <source>
        <dbReference type="ARBA" id="ARBA00004496"/>
    </source>
</evidence>
<dbReference type="PRINTS" id="PR01590">
    <property type="entry name" value="HTHFIS"/>
</dbReference>
<keyword evidence="4" id="KW-0547">Nucleotide-binding</keyword>
<dbReference type="GO" id="GO:0005737">
    <property type="term" value="C:cytoplasm"/>
    <property type="evidence" value="ECO:0007669"/>
    <property type="project" value="UniProtKB-SubCell"/>
</dbReference>
<dbReference type="RefSeq" id="WP_074217831.1">
    <property type="nucleotide sequence ID" value="NZ_FSRG01000008.1"/>
</dbReference>
<dbReference type="SMART" id="SM00382">
    <property type="entry name" value="AAA"/>
    <property type="match status" value="1"/>
</dbReference>
<dbReference type="SUPFAM" id="SSF52172">
    <property type="entry name" value="CheY-like"/>
    <property type="match status" value="1"/>
</dbReference>
<dbReference type="SUPFAM" id="SSF52540">
    <property type="entry name" value="P-loop containing nucleoside triphosphate hydrolases"/>
    <property type="match status" value="1"/>
</dbReference>
<gene>
    <name evidence="14" type="ORF">SAMN02745161_3088</name>
</gene>
<name>A0A1N6J2B5_9BACT</name>
<dbReference type="InterPro" id="IPR027417">
    <property type="entry name" value="P-loop_NTPase"/>
</dbReference>
<dbReference type="InterPro" id="IPR025944">
    <property type="entry name" value="Sigma_54_int_dom_CS"/>
</dbReference>
<reference evidence="15" key="1">
    <citation type="submission" date="2016-11" db="EMBL/GenBank/DDBJ databases">
        <authorList>
            <person name="Varghese N."/>
            <person name="Submissions S."/>
        </authorList>
    </citation>
    <scope>NUCLEOTIDE SEQUENCE [LARGE SCALE GENOMIC DNA]</scope>
    <source>
        <strain evidence="15">DSM 17456</strain>
    </source>
</reference>
<dbReference type="EMBL" id="FSRG01000008">
    <property type="protein sequence ID" value="SIO38412.1"/>
    <property type="molecule type" value="Genomic_DNA"/>
</dbReference>
<keyword evidence="2" id="KW-0963">Cytoplasm</keyword>
<evidence type="ECO:0000256" key="11">
    <source>
        <dbReference type="PROSITE-ProRule" id="PRU00169"/>
    </source>
</evidence>
<keyword evidence="15" id="KW-1185">Reference proteome</keyword>
<evidence type="ECO:0000256" key="3">
    <source>
        <dbReference type="ARBA" id="ARBA00022553"/>
    </source>
</evidence>
<dbReference type="InterPro" id="IPR003593">
    <property type="entry name" value="AAA+_ATPase"/>
</dbReference>
<dbReference type="SMART" id="SM00448">
    <property type="entry name" value="REC"/>
    <property type="match status" value="1"/>
</dbReference>
<dbReference type="Pfam" id="PF00158">
    <property type="entry name" value="Sigma54_activat"/>
    <property type="match status" value="1"/>
</dbReference>
<feature type="domain" description="Response regulatory" evidence="13">
    <location>
        <begin position="6"/>
        <end position="120"/>
    </location>
</feature>
<keyword evidence="3 11" id="KW-0597">Phosphoprotein</keyword>
<organism evidence="14 15">
    <name type="scientific">Halodesulfovibrio marinisediminis DSM 17456</name>
    <dbReference type="NCBI Taxonomy" id="1121457"/>
    <lineage>
        <taxon>Bacteria</taxon>
        <taxon>Pseudomonadati</taxon>
        <taxon>Thermodesulfobacteriota</taxon>
        <taxon>Desulfovibrionia</taxon>
        <taxon>Desulfovibrionales</taxon>
        <taxon>Desulfovibrionaceae</taxon>
        <taxon>Halodesulfovibrio</taxon>
    </lineage>
</organism>
<dbReference type="Gene3D" id="1.10.10.60">
    <property type="entry name" value="Homeodomain-like"/>
    <property type="match status" value="1"/>
</dbReference>
<keyword evidence="6" id="KW-0902">Two-component regulatory system</keyword>
<dbReference type="AlphaFoldDB" id="A0A1N6J2B5"/>
<dbReference type="Gene3D" id="3.40.50.300">
    <property type="entry name" value="P-loop containing nucleotide triphosphate hydrolases"/>
    <property type="match status" value="1"/>
</dbReference>
<dbReference type="GO" id="GO:0043565">
    <property type="term" value="F:sequence-specific DNA binding"/>
    <property type="evidence" value="ECO:0007669"/>
    <property type="project" value="InterPro"/>
</dbReference>
<evidence type="ECO:0000256" key="8">
    <source>
        <dbReference type="ARBA" id="ARBA00023125"/>
    </source>
</evidence>
<dbReference type="Pfam" id="PF00072">
    <property type="entry name" value="Response_reg"/>
    <property type="match status" value="1"/>
</dbReference>
<dbReference type="Gene3D" id="3.40.50.2300">
    <property type="match status" value="1"/>
</dbReference>
<keyword evidence="5" id="KW-0067">ATP-binding</keyword>
<dbReference type="CDD" id="cd00009">
    <property type="entry name" value="AAA"/>
    <property type="match status" value="1"/>
</dbReference>
<evidence type="ECO:0000256" key="7">
    <source>
        <dbReference type="ARBA" id="ARBA00023015"/>
    </source>
</evidence>
<dbReference type="InterPro" id="IPR058031">
    <property type="entry name" value="AAA_lid_NorR"/>
</dbReference>
<feature type="modified residue" description="4-aspartylphosphate" evidence="11">
    <location>
        <position position="55"/>
    </location>
</feature>